<dbReference type="EMBL" id="QWEG01000008">
    <property type="protein sequence ID" value="RHW39038.1"/>
    <property type="molecule type" value="Genomic_DNA"/>
</dbReference>
<keyword evidence="3" id="KW-1185">Reference proteome</keyword>
<dbReference type="Proteomes" id="UP000284416">
    <property type="component" value="Unassembled WGS sequence"/>
</dbReference>
<accession>A0A417YSQ2</accession>
<keyword evidence="1" id="KW-1133">Transmembrane helix</keyword>
<dbReference type="RefSeq" id="WP_118921370.1">
    <property type="nucleotide sequence ID" value="NZ_QWEG01000008.1"/>
</dbReference>
<feature type="transmembrane region" description="Helical" evidence="1">
    <location>
        <begin position="44"/>
        <end position="67"/>
    </location>
</feature>
<evidence type="ECO:0000313" key="2">
    <source>
        <dbReference type="EMBL" id="RHW39038.1"/>
    </source>
</evidence>
<dbReference type="OrthoDB" id="9940006at2"/>
<proteinExistence type="predicted"/>
<evidence type="ECO:0000256" key="1">
    <source>
        <dbReference type="SAM" id="Phobius"/>
    </source>
</evidence>
<reference evidence="2 3" key="1">
    <citation type="journal article" date="2017" name="Int. J. Syst. Evol. Microbiol.">
        <title>Bacillus notoginsengisoli sp. nov., a novel bacterium isolated from the rhizosphere of Panax notoginseng.</title>
        <authorList>
            <person name="Zhang M.Y."/>
            <person name="Cheng J."/>
            <person name="Cai Y."/>
            <person name="Zhang T.Y."/>
            <person name="Wu Y.Y."/>
            <person name="Manikprabhu D."/>
            <person name="Li W.J."/>
            <person name="Zhang Y.X."/>
        </authorList>
    </citation>
    <scope>NUCLEOTIDE SEQUENCE [LARGE SCALE GENOMIC DNA]</scope>
    <source>
        <strain evidence="2 3">JCM 30743</strain>
    </source>
</reference>
<comment type="caution">
    <text evidence="2">The sequence shown here is derived from an EMBL/GenBank/DDBJ whole genome shotgun (WGS) entry which is preliminary data.</text>
</comment>
<gene>
    <name evidence="2" type="ORF">D1B31_13830</name>
</gene>
<sequence>MNKLLNAFFEKREPGNKFQTFIMIWVYVTMAIVLLRWLGFLPDIAAHIAMAIMAVVVLGTSAAQSFARRRRK</sequence>
<dbReference type="AlphaFoldDB" id="A0A417YSQ2"/>
<evidence type="ECO:0000313" key="3">
    <source>
        <dbReference type="Proteomes" id="UP000284416"/>
    </source>
</evidence>
<protein>
    <submittedName>
        <fullName evidence="2">Uncharacterized protein</fullName>
    </submittedName>
</protein>
<name>A0A417YSQ2_9BACI</name>
<keyword evidence="1" id="KW-0812">Transmembrane</keyword>
<feature type="transmembrane region" description="Helical" evidence="1">
    <location>
        <begin position="21"/>
        <end position="38"/>
    </location>
</feature>
<organism evidence="2 3">
    <name type="scientific">Neobacillus notoginsengisoli</name>
    <dbReference type="NCBI Taxonomy" id="1578198"/>
    <lineage>
        <taxon>Bacteria</taxon>
        <taxon>Bacillati</taxon>
        <taxon>Bacillota</taxon>
        <taxon>Bacilli</taxon>
        <taxon>Bacillales</taxon>
        <taxon>Bacillaceae</taxon>
        <taxon>Neobacillus</taxon>
    </lineage>
</organism>
<keyword evidence="1" id="KW-0472">Membrane</keyword>